<keyword evidence="2" id="KW-1185">Reference proteome</keyword>
<reference evidence="1" key="1">
    <citation type="submission" date="2021-05" db="EMBL/GenBank/DDBJ databases">
        <authorList>
            <person name="Scholz U."/>
            <person name="Mascher M."/>
            <person name="Fiebig A."/>
        </authorList>
    </citation>
    <scope>NUCLEOTIDE SEQUENCE [LARGE SCALE GENOMIC DNA]</scope>
</reference>
<evidence type="ECO:0000313" key="1">
    <source>
        <dbReference type="EnsemblPlants" id="AVESA.00010b.r2.3CG0481750.1.CDS"/>
    </source>
</evidence>
<dbReference type="EnsemblPlants" id="AVESA.00010b.r2.3CG0481750.1">
    <property type="protein sequence ID" value="AVESA.00010b.r2.3CG0481750.1.CDS"/>
    <property type="gene ID" value="AVESA.00010b.r2.3CG0481750"/>
</dbReference>
<sequence>MGKKKGGVSTEFAAAIAAAKKKGGSAAAGTSTAGAGKKKGAGTRVTNGAWRVSIIKSSELRLLRQDGVLSPVVGDSRVPGGEVTACPPAGFRVMFLAFIIRGLSLPLHPFFTGLLCFYGLQLHQLSPNSILHIACYITLCECWLRVEPHFGLFKRIFKLKRQSAYGSVVYDVGGCGIHVDSSITYFDIKLMASVQGWRDKWFYIRDQKADGEHFGLAPFDPAMSCRRRRSWKNVVMPSESEETEVLYERVCDLESRMGKVEGGCTLIRRWLRRCIQPLQARIHPMFQWAGADDVTRISADGISVSEVHKRVRLLTKYTTKDVLPSELVVPPFDASNPPPKDWKVSPNFPPLPEGVIPHEVDEEDESESTVPFEEEEEAPESSSPDTRKCACIEDSDVSFPSTPEGPTIGAESPIPGIPVSSMAPSARKKMRLPRESSESEGQTFDFDKFDCQPTSSSSGDVQFLKESGVADSKAKEVAERTPSPPLAAHSGHNSSSSPHAVEHQMVVRTTARQSTSESLEEHLIVKEAARLAEQVLAMGRQHALLDNRHRVVETEHNVLLRKAASLEKTLTTAMKSRDEAVAVLDESRKHEEDLCASIAAREKLFEEQLFSIAKSLSDAGGLSFDAQALRRDDALEGAVAAVEDHSASIQGTLTKAKGILSRIREELAPKAELIENLDDLVESLAGGIPSDFRKSHRAVGATMALAMVQAHGVEMDPAAVSKAMPVGADGQQVVFAPFATVCGKYGPQLINIVAKYSEELQRANKAAKATALGAGRKSVASYTATDSMKPPKPKSKSKKQAAPQ</sequence>
<protein>
    <submittedName>
        <fullName evidence="1">Uncharacterized protein</fullName>
    </submittedName>
</protein>
<organism evidence="1 2">
    <name type="scientific">Avena sativa</name>
    <name type="common">Oat</name>
    <dbReference type="NCBI Taxonomy" id="4498"/>
    <lineage>
        <taxon>Eukaryota</taxon>
        <taxon>Viridiplantae</taxon>
        <taxon>Streptophyta</taxon>
        <taxon>Embryophyta</taxon>
        <taxon>Tracheophyta</taxon>
        <taxon>Spermatophyta</taxon>
        <taxon>Magnoliopsida</taxon>
        <taxon>Liliopsida</taxon>
        <taxon>Poales</taxon>
        <taxon>Poaceae</taxon>
        <taxon>BOP clade</taxon>
        <taxon>Pooideae</taxon>
        <taxon>Poodae</taxon>
        <taxon>Poeae</taxon>
        <taxon>Poeae Chloroplast Group 1 (Aveneae type)</taxon>
        <taxon>Aveninae</taxon>
        <taxon>Avena</taxon>
    </lineage>
</organism>
<accession>A0ACD5VNA9</accession>
<dbReference type="Proteomes" id="UP001732700">
    <property type="component" value="Chromosome 3C"/>
</dbReference>
<reference evidence="1" key="2">
    <citation type="submission" date="2025-09" db="UniProtKB">
        <authorList>
            <consortium name="EnsemblPlants"/>
        </authorList>
    </citation>
    <scope>IDENTIFICATION</scope>
</reference>
<proteinExistence type="predicted"/>
<name>A0ACD5VNA9_AVESA</name>
<evidence type="ECO:0000313" key="2">
    <source>
        <dbReference type="Proteomes" id="UP001732700"/>
    </source>
</evidence>